<evidence type="ECO:0000313" key="1">
    <source>
        <dbReference type="EMBL" id="CAF4409344.1"/>
    </source>
</evidence>
<reference evidence="1" key="1">
    <citation type="submission" date="2021-02" db="EMBL/GenBank/DDBJ databases">
        <authorList>
            <person name="Nowell W R."/>
        </authorList>
    </citation>
    <scope>NUCLEOTIDE SEQUENCE</scope>
</reference>
<gene>
    <name evidence="1" type="ORF">OXD698_LOCUS51936</name>
</gene>
<sequence length="55" mass="6281">PDVMQQHGHHIAHDVVLEDDIDPPFSPRAVTVKKNKLITEEYELMEILGRGKFGE</sequence>
<dbReference type="AlphaFoldDB" id="A0A820PW26"/>
<dbReference type="Proteomes" id="UP000663844">
    <property type="component" value="Unassembled WGS sequence"/>
</dbReference>
<feature type="non-terminal residue" evidence="1">
    <location>
        <position position="55"/>
    </location>
</feature>
<name>A0A820PW26_9BILA</name>
<evidence type="ECO:0000313" key="2">
    <source>
        <dbReference type="Proteomes" id="UP000663844"/>
    </source>
</evidence>
<dbReference type="EMBL" id="CAJOAZ010027390">
    <property type="protein sequence ID" value="CAF4409344.1"/>
    <property type="molecule type" value="Genomic_DNA"/>
</dbReference>
<proteinExistence type="predicted"/>
<accession>A0A820PW26</accession>
<organism evidence="1 2">
    <name type="scientific">Adineta steineri</name>
    <dbReference type="NCBI Taxonomy" id="433720"/>
    <lineage>
        <taxon>Eukaryota</taxon>
        <taxon>Metazoa</taxon>
        <taxon>Spiralia</taxon>
        <taxon>Gnathifera</taxon>
        <taxon>Rotifera</taxon>
        <taxon>Eurotatoria</taxon>
        <taxon>Bdelloidea</taxon>
        <taxon>Adinetida</taxon>
        <taxon>Adinetidae</taxon>
        <taxon>Adineta</taxon>
    </lineage>
</organism>
<feature type="non-terminal residue" evidence="1">
    <location>
        <position position="1"/>
    </location>
</feature>
<comment type="caution">
    <text evidence="1">The sequence shown here is derived from an EMBL/GenBank/DDBJ whole genome shotgun (WGS) entry which is preliminary data.</text>
</comment>
<protein>
    <submittedName>
        <fullName evidence="1">Uncharacterized protein</fullName>
    </submittedName>
</protein>